<dbReference type="EMBL" id="BTSX01000003">
    <property type="protein sequence ID" value="GMS88213.1"/>
    <property type="molecule type" value="Genomic_DNA"/>
</dbReference>
<dbReference type="PANTHER" id="PTHR45639:SF4">
    <property type="entry name" value="HSC70CB, ISOFORM G"/>
    <property type="match status" value="1"/>
</dbReference>
<organism evidence="4 5">
    <name type="scientific">Pristionchus entomophagus</name>
    <dbReference type="NCBI Taxonomy" id="358040"/>
    <lineage>
        <taxon>Eukaryota</taxon>
        <taxon>Metazoa</taxon>
        <taxon>Ecdysozoa</taxon>
        <taxon>Nematoda</taxon>
        <taxon>Chromadorea</taxon>
        <taxon>Rhabditida</taxon>
        <taxon>Rhabditina</taxon>
        <taxon>Diplogasteromorpha</taxon>
        <taxon>Diplogasteroidea</taxon>
        <taxon>Neodiplogasteridae</taxon>
        <taxon>Pristionchus</taxon>
    </lineage>
</organism>
<gene>
    <name evidence="4" type="ORF">PENTCL1PPCAC_10388</name>
</gene>
<name>A0AAV5T5Y2_9BILA</name>
<dbReference type="InterPro" id="IPR013126">
    <property type="entry name" value="Hsp_70_fam"/>
</dbReference>
<reference evidence="4" key="1">
    <citation type="submission" date="2023-10" db="EMBL/GenBank/DDBJ databases">
        <title>Genome assembly of Pristionchus species.</title>
        <authorList>
            <person name="Yoshida K."/>
            <person name="Sommer R.J."/>
        </authorList>
    </citation>
    <scope>NUCLEOTIDE SEQUENCE</scope>
    <source>
        <strain evidence="4">RS0144</strain>
    </source>
</reference>
<dbReference type="GO" id="GO:0005829">
    <property type="term" value="C:cytosol"/>
    <property type="evidence" value="ECO:0007669"/>
    <property type="project" value="TreeGrafter"/>
</dbReference>
<evidence type="ECO:0000256" key="1">
    <source>
        <dbReference type="ARBA" id="ARBA00007381"/>
    </source>
</evidence>
<keyword evidence="5" id="KW-1185">Reference proteome</keyword>
<dbReference type="GO" id="GO:0005524">
    <property type="term" value="F:ATP binding"/>
    <property type="evidence" value="ECO:0007669"/>
    <property type="project" value="UniProtKB-KW"/>
</dbReference>
<evidence type="ECO:0000313" key="5">
    <source>
        <dbReference type="Proteomes" id="UP001432027"/>
    </source>
</evidence>
<dbReference type="GO" id="GO:0140662">
    <property type="term" value="F:ATP-dependent protein folding chaperone"/>
    <property type="evidence" value="ECO:0007669"/>
    <property type="project" value="InterPro"/>
</dbReference>
<dbReference type="SUPFAM" id="SSF53067">
    <property type="entry name" value="Actin-like ATPase domain"/>
    <property type="match status" value="1"/>
</dbReference>
<dbReference type="Pfam" id="PF00012">
    <property type="entry name" value="HSP70"/>
    <property type="match status" value="1"/>
</dbReference>
<keyword evidence="3" id="KW-0067">ATP-binding</keyword>
<protein>
    <recommendedName>
        <fullName evidence="6">Heat shock protein 70</fullName>
    </recommendedName>
</protein>
<dbReference type="PANTHER" id="PTHR45639">
    <property type="entry name" value="HSC70CB, ISOFORM G-RELATED"/>
    <property type="match status" value="1"/>
</dbReference>
<dbReference type="Gene3D" id="3.30.420.40">
    <property type="match status" value="1"/>
</dbReference>
<feature type="non-terminal residue" evidence="4">
    <location>
        <position position="1"/>
    </location>
</feature>
<dbReference type="Gene3D" id="3.30.30.30">
    <property type="match status" value="1"/>
</dbReference>
<dbReference type="InterPro" id="IPR043129">
    <property type="entry name" value="ATPase_NBD"/>
</dbReference>
<sequence>RKFSDPIAEKIIPFLPCDVEMGLGGTILCKVTRPGGSVLLHPEQVLAALLSHLKSEVEATNPAISDCVVSVPFFFTDAQRRAVRSAFEIVKLKPLRVVNETTAIALA</sequence>
<evidence type="ECO:0000256" key="2">
    <source>
        <dbReference type="ARBA" id="ARBA00022741"/>
    </source>
</evidence>
<keyword evidence="2" id="KW-0547">Nucleotide-binding</keyword>
<comment type="similarity">
    <text evidence="1">Belongs to the heat shock protein 70 family.</text>
</comment>
<dbReference type="AlphaFoldDB" id="A0AAV5T5Y2"/>
<evidence type="ECO:0000256" key="3">
    <source>
        <dbReference type="ARBA" id="ARBA00022840"/>
    </source>
</evidence>
<evidence type="ECO:0000313" key="4">
    <source>
        <dbReference type="EMBL" id="GMS88213.1"/>
    </source>
</evidence>
<accession>A0AAV5T5Y2</accession>
<evidence type="ECO:0008006" key="6">
    <source>
        <dbReference type="Google" id="ProtNLM"/>
    </source>
</evidence>
<dbReference type="Proteomes" id="UP001432027">
    <property type="component" value="Unassembled WGS sequence"/>
</dbReference>
<feature type="non-terminal residue" evidence="4">
    <location>
        <position position="107"/>
    </location>
</feature>
<comment type="caution">
    <text evidence="4">The sequence shown here is derived from an EMBL/GenBank/DDBJ whole genome shotgun (WGS) entry which is preliminary data.</text>
</comment>
<dbReference type="FunFam" id="3.30.420.40:FF:000171">
    <property type="entry name" value="Heat shock 70 kDa protein 4"/>
    <property type="match status" value="1"/>
</dbReference>
<dbReference type="GO" id="GO:0005634">
    <property type="term" value="C:nucleus"/>
    <property type="evidence" value="ECO:0007669"/>
    <property type="project" value="TreeGrafter"/>
</dbReference>
<proteinExistence type="inferred from homology"/>